<evidence type="ECO:0000259" key="6">
    <source>
        <dbReference type="Pfam" id="PF08281"/>
    </source>
</evidence>
<dbReference type="Gene3D" id="1.10.1740.10">
    <property type="match status" value="1"/>
</dbReference>
<keyword evidence="8" id="KW-1185">Reference proteome</keyword>
<dbReference type="AlphaFoldDB" id="A0A544TIQ3"/>
<keyword evidence="3" id="KW-0731">Sigma factor</keyword>
<evidence type="ECO:0000256" key="1">
    <source>
        <dbReference type="ARBA" id="ARBA00010641"/>
    </source>
</evidence>
<dbReference type="GO" id="GO:0016987">
    <property type="term" value="F:sigma factor activity"/>
    <property type="evidence" value="ECO:0007669"/>
    <property type="project" value="UniProtKB-KW"/>
</dbReference>
<dbReference type="GO" id="GO:0006352">
    <property type="term" value="P:DNA-templated transcription initiation"/>
    <property type="evidence" value="ECO:0007669"/>
    <property type="project" value="InterPro"/>
</dbReference>
<organism evidence="7 8">
    <name type="scientific">Psychrobacillus vulpis</name>
    <dbReference type="NCBI Taxonomy" id="2325572"/>
    <lineage>
        <taxon>Bacteria</taxon>
        <taxon>Bacillati</taxon>
        <taxon>Bacillota</taxon>
        <taxon>Bacilli</taxon>
        <taxon>Bacillales</taxon>
        <taxon>Bacillaceae</taxon>
        <taxon>Psychrobacillus</taxon>
    </lineage>
</organism>
<dbReference type="NCBIfam" id="TIGR02937">
    <property type="entry name" value="sigma70-ECF"/>
    <property type="match status" value="1"/>
</dbReference>
<evidence type="ECO:0000256" key="4">
    <source>
        <dbReference type="ARBA" id="ARBA00023163"/>
    </source>
</evidence>
<proteinExistence type="inferred from homology"/>
<dbReference type="PANTHER" id="PTHR43133:SF60">
    <property type="entry name" value="RNA POLYMERASE SIGMA FACTOR SIGV"/>
    <property type="match status" value="1"/>
</dbReference>
<feature type="domain" description="RNA polymerase sigma-70 region 2" evidence="5">
    <location>
        <begin position="20"/>
        <end position="86"/>
    </location>
</feature>
<dbReference type="PANTHER" id="PTHR43133">
    <property type="entry name" value="RNA POLYMERASE ECF-TYPE SIGMA FACTO"/>
    <property type="match status" value="1"/>
</dbReference>
<dbReference type="InterPro" id="IPR013324">
    <property type="entry name" value="RNA_pol_sigma_r3/r4-like"/>
</dbReference>
<dbReference type="InterPro" id="IPR039425">
    <property type="entry name" value="RNA_pol_sigma-70-like"/>
</dbReference>
<dbReference type="GO" id="GO:0003677">
    <property type="term" value="F:DNA binding"/>
    <property type="evidence" value="ECO:0007669"/>
    <property type="project" value="InterPro"/>
</dbReference>
<dbReference type="SUPFAM" id="SSF88659">
    <property type="entry name" value="Sigma3 and sigma4 domains of RNA polymerase sigma factors"/>
    <property type="match status" value="1"/>
</dbReference>
<evidence type="ECO:0000256" key="3">
    <source>
        <dbReference type="ARBA" id="ARBA00023082"/>
    </source>
</evidence>
<gene>
    <name evidence="7" type="ORF">FG384_18280</name>
</gene>
<keyword evidence="2" id="KW-0805">Transcription regulation</keyword>
<keyword evidence="4" id="KW-0804">Transcription</keyword>
<evidence type="ECO:0000259" key="5">
    <source>
        <dbReference type="Pfam" id="PF04542"/>
    </source>
</evidence>
<dbReference type="InterPro" id="IPR014284">
    <property type="entry name" value="RNA_pol_sigma-70_dom"/>
</dbReference>
<evidence type="ECO:0000313" key="8">
    <source>
        <dbReference type="Proteomes" id="UP000316626"/>
    </source>
</evidence>
<dbReference type="Proteomes" id="UP000316626">
    <property type="component" value="Unassembled WGS sequence"/>
</dbReference>
<dbReference type="InterPro" id="IPR036388">
    <property type="entry name" value="WH-like_DNA-bd_sf"/>
</dbReference>
<dbReference type="InterPro" id="IPR007627">
    <property type="entry name" value="RNA_pol_sigma70_r2"/>
</dbReference>
<dbReference type="SUPFAM" id="SSF88946">
    <property type="entry name" value="Sigma2 domain of RNA polymerase sigma factors"/>
    <property type="match status" value="1"/>
</dbReference>
<dbReference type="Gene3D" id="1.10.10.10">
    <property type="entry name" value="Winged helix-like DNA-binding domain superfamily/Winged helix DNA-binding domain"/>
    <property type="match status" value="1"/>
</dbReference>
<evidence type="ECO:0000313" key="7">
    <source>
        <dbReference type="EMBL" id="TQR17331.1"/>
    </source>
</evidence>
<protein>
    <submittedName>
        <fullName evidence="7">Sigma-70 family RNA polymerase sigma factor</fullName>
    </submittedName>
</protein>
<dbReference type="CDD" id="cd06171">
    <property type="entry name" value="Sigma70_r4"/>
    <property type="match status" value="1"/>
</dbReference>
<name>A0A544TIQ3_9BACI</name>
<reference evidence="7 8" key="1">
    <citation type="submission" date="2019-06" db="EMBL/GenBank/DDBJ databases">
        <title>Psychrobacillus vulpis sp. nov., a new species isolated from feces of a red fox that inhabits in The Tablas de Daimiel Natural Park, Albacete, Spain.</title>
        <authorList>
            <person name="Rodriguez M."/>
            <person name="Reina J.C."/>
            <person name="Bejar V."/>
            <person name="Llamas I."/>
        </authorList>
    </citation>
    <scope>NUCLEOTIDE SEQUENCE [LARGE SCALE GENOMIC DNA]</scope>
    <source>
        <strain evidence="7 8">Z8</strain>
    </source>
</reference>
<sequence length="181" mass="21174">MHEGIVQDIKKGNRDAFRNLYDEYAGYAIRTAKAITRNDELAKDAVQEAFIRVYRNISSYDPKLSFSAWFYRILVNECNRLLNKEKKMVPTDTSLMENTSQLIERSKESVADIYGIIQHMADLYRIPLLLKYIKGFSEKEIAEILNLNQNTVKSRLFNGRKLLRNQLNWRENEYGPNGRTS</sequence>
<dbReference type="OrthoDB" id="9785675at2"/>
<evidence type="ECO:0000256" key="2">
    <source>
        <dbReference type="ARBA" id="ARBA00023015"/>
    </source>
</evidence>
<dbReference type="Pfam" id="PF08281">
    <property type="entry name" value="Sigma70_r4_2"/>
    <property type="match status" value="1"/>
</dbReference>
<comment type="caution">
    <text evidence="7">The sequence shown here is derived from an EMBL/GenBank/DDBJ whole genome shotgun (WGS) entry which is preliminary data.</text>
</comment>
<dbReference type="InterPro" id="IPR013325">
    <property type="entry name" value="RNA_pol_sigma_r2"/>
</dbReference>
<accession>A0A544TIQ3</accession>
<dbReference type="InterPro" id="IPR013249">
    <property type="entry name" value="RNA_pol_sigma70_r4_t2"/>
</dbReference>
<feature type="domain" description="RNA polymerase sigma factor 70 region 4 type 2" evidence="6">
    <location>
        <begin position="113"/>
        <end position="163"/>
    </location>
</feature>
<dbReference type="Pfam" id="PF04542">
    <property type="entry name" value="Sigma70_r2"/>
    <property type="match status" value="1"/>
</dbReference>
<dbReference type="EMBL" id="VDGI01000029">
    <property type="protein sequence ID" value="TQR17331.1"/>
    <property type="molecule type" value="Genomic_DNA"/>
</dbReference>
<comment type="similarity">
    <text evidence="1">Belongs to the sigma-70 factor family. ECF subfamily.</text>
</comment>